<evidence type="ECO:0000313" key="2">
    <source>
        <dbReference type="EMBL" id="MFC7421498.1"/>
    </source>
</evidence>
<proteinExistence type="predicted"/>
<comment type="caution">
    <text evidence="2">The sequence shown here is derived from an EMBL/GenBank/DDBJ whole genome shotgun (WGS) entry which is preliminary data.</text>
</comment>
<feature type="transmembrane region" description="Helical" evidence="1">
    <location>
        <begin position="40"/>
        <end position="60"/>
    </location>
</feature>
<dbReference type="InterPro" id="IPR019201">
    <property type="entry name" value="DUF2065"/>
</dbReference>
<dbReference type="Proteomes" id="UP001596473">
    <property type="component" value="Unassembled WGS sequence"/>
</dbReference>
<keyword evidence="1" id="KW-0472">Membrane</keyword>
<protein>
    <submittedName>
        <fullName evidence="2">DUF2065 domain-containing protein</fullName>
    </submittedName>
</protein>
<reference evidence="3" key="1">
    <citation type="journal article" date="2019" name="Int. J. Syst. Evol. Microbiol.">
        <title>The Global Catalogue of Microorganisms (GCM) 10K type strain sequencing project: providing services to taxonomists for standard genome sequencing and annotation.</title>
        <authorList>
            <consortium name="The Broad Institute Genomics Platform"/>
            <consortium name="The Broad Institute Genome Sequencing Center for Infectious Disease"/>
            <person name="Wu L."/>
            <person name="Ma J."/>
        </authorList>
    </citation>
    <scope>NUCLEOTIDE SEQUENCE [LARGE SCALE GENOMIC DNA]</scope>
    <source>
        <strain evidence="3">CCUG 62945</strain>
    </source>
</reference>
<dbReference type="PANTHER" id="PTHR38602:SF1">
    <property type="entry name" value="INNER MEMBRANE PROTEIN"/>
    <property type="match status" value="1"/>
</dbReference>
<evidence type="ECO:0000256" key="1">
    <source>
        <dbReference type="SAM" id="Phobius"/>
    </source>
</evidence>
<dbReference type="PANTHER" id="PTHR38602">
    <property type="entry name" value="INNER MEMBRANE PROTEIN-RELATED"/>
    <property type="match status" value="1"/>
</dbReference>
<name>A0ABW2R1J2_9NEIS</name>
<keyword evidence="1" id="KW-1133">Transmembrane helix</keyword>
<keyword evidence="1" id="KW-0812">Transmembrane</keyword>
<accession>A0ABW2R1J2</accession>
<gene>
    <name evidence="2" type="ORF">ACFQNF_16670</name>
</gene>
<dbReference type="EMBL" id="JBHTBQ010000035">
    <property type="protein sequence ID" value="MFC7421498.1"/>
    <property type="molecule type" value="Genomic_DNA"/>
</dbReference>
<keyword evidence="3" id="KW-1185">Reference proteome</keyword>
<dbReference type="RefSeq" id="WP_046349899.1">
    <property type="nucleotide sequence ID" value="NZ_JBHTBQ010000035.1"/>
</dbReference>
<organism evidence="2 3">
    <name type="scientific">Iodobacter arcticus</name>
    <dbReference type="NCBI Taxonomy" id="590593"/>
    <lineage>
        <taxon>Bacteria</taxon>
        <taxon>Pseudomonadati</taxon>
        <taxon>Pseudomonadota</taxon>
        <taxon>Betaproteobacteria</taxon>
        <taxon>Neisseriales</taxon>
        <taxon>Chitinibacteraceae</taxon>
        <taxon>Iodobacter</taxon>
    </lineage>
</organism>
<sequence>MIDSLILAFALMLIFEGIMPFAFPSVWRSTMQKIADLDDFKIRLIGLGCLLAGLVFALFAR</sequence>
<dbReference type="Pfam" id="PF09838">
    <property type="entry name" value="DUF2065"/>
    <property type="match status" value="1"/>
</dbReference>
<evidence type="ECO:0000313" key="3">
    <source>
        <dbReference type="Proteomes" id="UP001596473"/>
    </source>
</evidence>